<proteinExistence type="predicted"/>
<name>A0A565A4L5_PLAVI</name>
<dbReference type="VEuPathDB" id="PlasmoDB:PVP01_0004440"/>
<dbReference type="OrthoDB" id="10376262at2759"/>
<dbReference type="Proteomes" id="UP000220605">
    <property type="component" value="Unassembled WGS sequence"/>
</dbReference>
<dbReference type="VEuPathDB" id="PlasmoDB:PVPAM_000009500"/>
<gene>
    <name evidence="1" type="ORF">PVP01_0004440</name>
</gene>
<dbReference type="EMBL" id="FLZR02000012">
    <property type="protein sequence ID" value="VUZ99730.1"/>
    <property type="molecule type" value="Genomic_DNA"/>
</dbReference>
<dbReference type="VEuPathDB" id="PlasmoDB:PVX_103670"/>
<organism evidence="1">
    <name type="scientific">Plasmodium vivax</name>
    <name type="common">malaria parasite P. vivax</name>
    <dbReference type="NCBI Taxonomy" id="5855"/>
    <lineage>
        <taxon>Eukaryota</taxon>
        <taxon>Sar</taxon>
        <taxon>Alveolata</taxon>
        <taxon>Apicomplexa</taxon>
        <taxon>Aconoidasida</taxon>
        <taxon>Haemosporida</taxon>
        <taxon>Plasmodiidae</taxon>
        <taxon>Plasmodium</taxon>
        <taxon>Plasmodium (Plasmodium)</taxon>
    </lineage>
</organism>
<dbReference type="VEuPathDB" id="PlasmoDB:PVW1_000009000"/>
<protein>
    <submittedName>
        <fullName evidence="1">VIR protein</fullName>
    </submittedName>
</protein>
<dbReference type="AlphaFoldDB" id="A0A565A4L5"/>
<sequence>MSQKNTVDSEVDDMVLTYDEYINLIDTFDRNKSYSSKEVNVEDILSKANITGNERTDYLNAFKILLKHIHQDGLFIEGDKPEACNYINYILYKEVEVDQAIKRSYDDKPISLFHKFLGAYGEKHGNQNRCISRIRSIKPQTYNRINALYKVYDKYKDIRLFNQDTVKYDCSKFRTFFHSYNSYMRDNESKSSKFNEILENIQKQANHAFSLYENESECNNIIIDLRSPRLFKDDPVEKPEIHDHLQMSETRLQSVDSIAQSETHGTTYTLQTDLTNGTPRSLPEQVNQGKDEVNSANVYHRANDIHRSTSRQETIVPPIREYEEETQTSSRYPNHLEHSYSSGTSFYPRQYRHVEEQALSKEVELPPSSVISTITSALKDVEPGPVLGVSGGMGALFLLFKYTPVGTFFRGGRVRARRIPSGFSGPFPGDFANFHEYEGGHIGYGPMGISSLAE</sequence>
<accession>A0A565A4L5</accession>
<evidence type="ECO:0000313" key="1">
    <source>
        <dbReference type="EMBL" id="VUZ99730.1"/>
    </source>
</evidence>
<reference evidence="1" key="1">
    <citation type="submission" date="2016-07" db="EMBL/GenBank/DDBJ databases">
        <authorList>
            <consortium name="Pathogen Informatics"/>
        </authorList>
    </citation>
    <scope>NUCLEOTIDE SEQUENCE</scope>
</reference>